<protein>
    <submittedName>
        <fullName evidence="1">Uncharacterized protein</fullName>
    </submittedName>
</protein>
<evidence type="ECO:0000313" key="2">
    <source>
        <dbReference type="Proteomes" id="UP000887116"/>
    </source>
</evidence>
<gene>
    <name evidence="1" type="ORF">TNCT_140341</name>
</gene>
<sequence length="152" mass="17640">MENYEDGEIDSIKDEMISDISVIRFHEDTDAFSNGMDNSRSFKKFSRFTQQIISGVMEQTSAHSTETQLAKYSKYVFYDDNKDQFIIDKAEFEEEAKEIIDIFNSNAEILPSNPFYERGSFNENYDFFPIPFDAAPCNPAVEDMKENNMPTQ</sequence>
<organism evidence="1 2">
    <name type="scientific">Trichonephila clavata</name>
    <name type="common">Joro spider</name>
    <name type="synonym">Nephila clavata</name>
    <dbReference type="NCBI Taxonomy" id="2740835"/>
    <lineage>
        <taxon>Eukaryota</taxon>
        <taxon>Metazoa</taxon>
        <taxon>Ecdysozoa</taxon>
        <taxon>Arthropoda</taxon>
        <taxon>Chelicerata</taxon>
        <taxon>Arachnida</taxon>
        <taxon>Araneae</taxon>
        <taxon>Araneomorphae</taxon>
        <taxon>Entelegynae</taxon>
        <taxon>Araneoidea</taxon>
        <taxon>Nephilidae</taxon>
        <taxon>Trichonephila</taxon>
    </lineage>
</organism>
<reference evidence="1" key="1">
    <citation type="submission" date="2020-07" db="EMBL/GenBank/DDBJ databases">
        <title>Multicomponent nature underlies the extraordinary mechanical properties of spider dragline silk.</title>
        <authorList>
            <person name="Kono N."/>
            <person name="Nakamura H."/>
            <person name="Mori M."/>
            <person name="Yoshida Y."/>
            <person name="Ohtoshi R."/>
            <person name="Malay A.D."/>
            <person name="Moran D.A.P."/>
            <person name="Tomita M."/>
            <person name="Numata K."/>
            <person name="Arakawa K."/>
        </authorList>
    </citation>
    <scope>NUCLEOTIDE SEQUENCE</scope>
</reference>
<comment type="caution">
    <text evidence="1">The sequence shown here is derived from an EMBL/GenBank/DDBJ whole genome shotgun (WGS) entry which is preliminary data.</text>
</comment>
<keyword evidence="2" id="KW-1185">Reference proteome</keyword>
<evidence type="ECO:0000313" key="1">
    <source>
        <dbReference type="EMBL" id="GFQ94280.1"/>
    </source>
</evidence>
<dbReference type="AlphaFoldDB" id="A0A8X6L1H6"/>
<dbReference type="Proteomes" id="UP000887116">
    <property type="component" value="Unassembled WGS sequence"/>
</dbReference>
<dbReference type="EMBL" id="BMAO01004385">
    <property type="protein sequence ID" value="GFQ94280.1"/>
    <property type="molecule type" value="Genomic_DNA"/>
</dbReference>
<proteinExistence type="predicted"/>
<accession>A0A8X6L1H6</accession>
<name>A0A8X6L1H6_TRICU</name>